<feature type="transmembrane region" description="Helical" evidence="1">
    <location>
        <begin position="38"/>
        <end position="63"/>
    </location>
</feature>
<proteinExistence type="predicted"/>
<accession>A0ABU3PRB1</accession>
<keyword evidence="1" id="KW-0812">Transmembrane</keyword>
<dbReference type="Proteomes" id="UP001268542">
    <property type="component" value="Unassembled WGS sequence"/>
</dbReference>
<evidence type="ECO:0000256" key="1">
    <source>
        <dbReference type="SAM" id="Phobius"/>
    </source>
</evidence>
<keyword evidence="3" id="KW-1185">Reference proteome</keyword>
<keyword evidence="1" id="KW-1133">Transmembrane helix</keyword>
<feature type="transmembrane region" description="Helical" evidence="1">
    <location>
        <begin position="5"/>
        <end position="26"/>
    </location>
</feature>
<reference evidence="2 3" key="1">
    <citation type="submission" date="2023-08" db="EMBL/GenBank/DDBJ databases">
        <title>Nocardioides seae sp. nov., a bacterium isolated from a soil.</title>
        <authorList>
            <person name="Wang X."/>
        </authorList>
    </citation>
    <scope>NUCLEOTIDE SEQUENCE [LARGE SCALE GENOMIC DNA]</scope>
    <source>
        <strain evidence="2 3">YZH12</strain>
    </source>
</reference>
<feature type="transmembrane region" description="Helical" evidence="1">
    <location>
        <begin position="75"/>
        <end position="94"/>
    </location>
</feature>
<name>A0ABU3PRB1_9ACTN</name>
<comment type="caution">
    <text evidence="2">The sequence shown here is derived from an EMBL/GenBank/DDBJ whole genome shotgun (WGS) entry which is preliminary data.</text>
</comment>
<protein>
    <submittedName>
        <fullName evidence="2">Uncharacterized protein</fullName>
    </submittedName>
</protein>
<gene>
    <name evidence="2" type="ORF">RDV89_01650</name>
</gene>
<dbReference type="RefSeq" id="WP_315730773.1">
    <property type="nucleotide sequence ID" value="NZ_JAVYII010000001.1"/>
</dbReference>
<sequence>MTERVVRVGLGVVGVLVAAYGVVLLLSRQESAQVLEVATWAAVGIVVHDLVLAPLAVAAGWALPRAVPSLARPPVAAAAVALATVTLAAVPVLGRFGALEDNPTLLDRPYLAGWGVLVAALAVGVLVAVLVAAARRRRAPPGPTGAASENEL</sequence>
<organism evidence="2 3">
    <name type="scientific">Nocardioides imazamoxiresistens</name>
    <dbReference type="NCBI Taxonomy" id="3231893"/>
    <lineage>
        <taxon>Bacteria</taxon>
        <taxon>Bacillati</taxon>
        <taxon>Actinomycetota</taxon>
        <taxon>Actinomycetes</taxon>
        <taxon>Propionibacteriales</taxon>
        <taxon>Nocardioidaceae</taxon>
        <taxon>Nocardioides</taxon>
    </lineage>
</organism>
<feature type="transmembrane region" description="Helical" evidence="1">
    <location>
        <begin position="114"/>
        <end position="134"/>
    </location>
</feature>
<dbReference type="EMBL" id="JAVYII010000001">
    <property type="protein sequence ID" value="MDT9591754.1"/>
    <property type="molecule type" value="Genomic_DNA"/>
</dbReference>
<evidence type="ECO:0000313" key="2">
    <source>
        <dbReference type="EMBL" id="MDT9591754.1"/>
    </source>
</evidence>
<evidence type="ECO:0000313" key="3">
    <source>
        <dbReference type="Proteomes" id="UP001268542"/>
    </source>
</evidence>
<keyword evidence="1" id="KW-0472">Membrane</keyword>